<evidence type="ECO:0000313" key="3">
    <source>
        <dbReference type="RefSeq" id="XP_022962568.1"/>
    </source>
</evidence>
<dbReference type="KEGG" id="cmos:111462965"/>
<evidence type="ECO:0000259" key="1">
    <source>
        <dbReference type="Pfam" id="PF08246"/>
    </source>
</evidence>
<sequence length="122" mass="14202">MYGGDSEVEDLNSKLKFGKAYAIDEEHDYRFRVFKAYLRRAKRQQKLDPGAVHCLTLFSDLTEFKFRTHFVGVNRLRPSADSQKVPILPIGDLASYFDWRYHGAVTLVKEQDSRGLRWSLSE</sequence>
<feature type="domain" description="Cathepsin propeptide inhibitor" evidence="1">
    <location>
        <begin position="14"/>
        <end position="63"/>
    </location>
</feature>
<name>A0A6J1HF56_CUCMO</name>
<dbReference type="AlphaFoldDB" id="A0A6J1HF56"/>
<dbReference type="Gene3D" id="3.90.70.10">
    <property type="entry name" value="Cysteine proteinases"/>
    <property type="match status" value="1"/>
</dbReference>
<accession>A0A6J1HF56</accession>
<dbReference type="Pfam" id="PF08246">
    <property type="entry name" value="Inhibitor_I29"/>
    <property type="match status" value="1"/>
</dbReference>
<dbReference type="InterPro" id="IPR038765">
    <property type="entry name" value="Papain-like_cys_pep_sf"/>
</dbReference>
<keyword evidence="2" id="KW-1185">Reference proteome</keyword>
<dbReference type="RefSeq" id="XP_022962568.1">
    <property type="nucleotide sequence ID" value="XM_023106800.1"/>
</dbReference>
<dbReference type="InterPro" id="IPR013201">
    <property type="entry name" value="Prot_inhib_I29"/>
</dbReference>
<proteinExistence type="predicted"/>
<reference evidence="3" key="1">
    <citation type="submission" date="2025-08" db="UniProtKB">
        <authorList>
            <consortium name="RefSeq"/>
        </authorList>
    </citation>
    <scope>IDENTIFICATION</scope>
    <source>
        <tissue evidence="3">Young leaves</tissue>
    </source>
</reference>
<protein>
    <submittedName>
        <fullName evidence="3">Cysteine protease RD19A-like</fullName>
    </submittedName>
</protein>
<dbReference type="SUPFAM" id="SSF54001">
    <property type="entry name" value="Cysteine proteinases"/>
    <property type="match status" value="1"/>
</dbReference>
<gene>
    <name evidence="3" type="primary">LOC111462965</name>
</gene>
<dbReference type="GeneID" id="111462965"/>
<evidence type="ECO:0000313" key="2">
    <source>
        <dbReference type="Proteomes" id="UP000504609"/>
    </source>
</evidence>
<dbReference type="Proteomes" id="UP000504609">
    <property type="component" value="Unplaced"/>
</dbReference>
<organism evidence="2 3">
    <name type="scientific">Cucurbita moschata</name>
    <name type="common">Winter crookneck squash</name>
    <name type="synonym">Cucurbita pepo var. moschata</name>
    <dbReference type="NCBI Taxonomy" id="3662"/>
    <lineage>
        <taxon>Eukaryota</taxon>
        <taxon>Viridiplantae</taxon>
        <taxon>Streptophyta</taxon>
        <taxon>Embryophyta</taxon>
        <taxon>Tracheophyta</taxon>
        <taxon>Spermatophyta</taxon>
        <taxon>Magnoliopsida</taxon>
        <taxon>eudicotyledons</taxon>
        <taxon>Gunneridae</taxon>
        <taxon>Pentapetalae</taxon>
        <taxon>rosids</taxon>
        <taxon>fabids</taxon>
        <taxon>Cucurbitales</taxon>
        <taxon>Cucurbitaceae</taxon>
        <taxon>Cucurbiteae</taxon>
        <taxon>Cucurbita</taxon>
    </lineage>
</organism>